<evidence type="ECO:0000313" key="3">
    <source>
        <dbReference type="EMBL" id="KAF2707189.1"/>
    </source>
</evidence>
<name>A0A6G1K2U0_9PLEO</name>
<sequence>MPHRSRDHHDDNEDDDDDDDDDNEPIQDRTAAIPLHSKRTERMQRKQATREKRRAAIINLAKLPTELILQVLKSLRPSHVFNLALVNRRFHALVKANATVIGDHILKQRYPTLTHCFPLPMLLSNIDIPTAALLSAPARQKYLSIHHKPYSHVQPPNPQHLCTCLTCVMAWNNYNLVLDFAHWQDSLDNGVPIPMLPRGQPMVWNESLLSQNARLSERAVANSLWRAHIMETHLNSTVRSIRRHALNKGNKRIHVEMSDDEAASGTDQFLEKKGPLGIEFPFHRDNYYLLCVGSFFENHQAFANFSYSEAYLPNRYWKRDEQKWVFIPWGHERDLSYVVQSANRAVFEVSAGASSQCAVTGPTTNPLLTSNPY</sequence>
<feature type="compositionally biased region" description="Basic and acidic residues" evidence="1">
    <location>
        <begin position="38"/>
        <end position="50"/>
    </location>
</feature>
<keyword evidence="4" id="KW-1185">Reference proteome</keyword>
<dbReference type="CDD" id="cd09917">
    <property type="entry name" value="F-box_SF"/>
    <property type="match status" value="1"/>
</dbReference>
<gene>
    <name evidence="3" type="ORF">K504DRAFT_51905</name>
</gene>
<feature type="region of interest" description="Disordered" evidence="1">
    <location>
        <begin position="1"/>
        <end position="50"/>
    </location>
</feature>
<feature type="domain" description="F-box" evidence="2">
    <location>
        <begin position="57"/>
        <end position="109"/>
    </location>
</feature>
<proteinExistence type="predicted"/>
<dbReference type="Pfam" id="PF12937">
    <property type="entry name" value="F-box-like"/>
    <property type="match status" value="1"/>
</dbReference>
<feature type="compositionally biased region" description="Acidic residues" evidence="1">
    <location>
        <begin position="12"/>
        <end position="25"/>
    </location>
</feature>
<dbReference type="PROSITE" id="PS50181">
    <property type="entry name" value="FBOX"/>
    <property type="match status" value="1"/>
</dbReference>
<reference evidence="3" key="1">
    <citation type="journal article" date="2020" name="Stud. Mycol.">
        <title>101 Dothideomycetes genomes: a test case for predicting lifestyles and emergence of pathogens.</title>
        <authorList>
            <person name="Haridas S."/>
            <person name="Albert R."/>
            <person name="Binder M."/>
            <person name="Bloem J."/>
            <person name="Labutti K."/>
            <person name="Salamov A."/>
            <person name="Andreopoulos B."/>
            <person name="Baker S."/>
            <person name="Barry K."/>
            <person name="Bills G."/>
            <person name="Bluhm B."/>
            <person name="Cannon C."/>
            <person name="Castanera R."/>
            <person name="Culley D."/>
            <person name="Daum C."/>
            <person name="Ezra D."/>
            <person name="Gonzalez J."/>
            <person name="Henrissat B."/>
            <person name="Kuo A."/>
            <person name="Liang C."/>
            <person name="Lipzen A."/>
            <person name="Lutzoni F."/>
            <person name="Magnuson J."/>
            <person name="Mondo S."/>
            <person name="Nolan M."/>
            <person name="Ohm R."/>
            <person name="Pangilinan J."/>
            <person name="Park H.-J."/>
            <person name="Ramirez L."/>
            <person name="Alfaro M."/>
            <person name="Sun H."/>
            <person name="Tritt A."/>
            <person name="Yoshinaga Y."/>
            <person name="Zwiers L.-H."/>
            <person name="Turgeon B."/>
            <person name="Goodwin S."/>
            <person name="Spatafora J."/>
            <person name="Crous P."/>
            <person name="Grigoriev I."/>
        </authorList>
    </citation>
    <scope>NUCLEOTIDE SEQUENCE</scope>
    <source>
        <strain evidence="3">CBS 279.74</strain>
    </source>
</reference>
<dbReference type="InterPro" id="IPR001810">
    <property type="entry name" value="F-box_dom"/>
</dbReference>
<dbReference type="SUPFAM" id="SSF81383">
    <property type="entry name" value="F-box domain"/>
    <property type="match status" value="1"/>
</dbReference>
<accession>A0A6G1K2U0</accession>
<dbReference type="InterPro" id="IPR036047">
    <property type="entry name" value="F-box-like_dom_sf"/>
</dbReference>
<dbReference type="Proteomes" id="UP000799428">
    <property type="component" value="Unassembled WGS sequence"/>
</dbReference>
<organism evidence="3 4">
    <name type="scientific">Pleomassaria siparia CBS 279.74</name>
    <dbReference type="NCBI Taxonomy" id="1314801"/>
    <lineage>
        <taxon>Eukaryota</taxon>
        <taxon>Fungi</taxon>
        <taxon>Dikarya</taxon>
        <taxon>Ascomycota</taxon>
        <taxon>Pezizomycotina</taxon>
        <taxon>Dothideomycetes</taxon>
        <taxon>Pleosporomycetidae</taxon>
        <taxon>Pleosporales</taxon>
        <taxon>Pleomassariaceae</taxon>
        <taxon>Pleomassaria</taxon>
    </lineage>
</organism>
<evidence type="ECO:0000256" key="1">
    <source>
        <dbReference type="SAM" id="MobiDB-lite"/>
    </source>
</evidence>
<dbReference type="OrthoDB" id="3642468at2759"/>
<protein>
    <recommendedName>
        <fullName evidence="2">F-box domain-containing protein</fullName>
    </recommendedName>
</protein>
<dbReference type="EMBL" id="MU005774">
    <property type="protein sequence ID" value="KAF2707189.1"/>
    <property type="molecule type" value="Genomic_DNA"/>
</dbReference>
<evidence type="ECO:0000313" key="4">
    <source>
        <dbReference type="Proteomes" id="UP000799428"/>
    </source>
</evidence>
<dbReference type="AlphaFoldDB" id="A0A6G1K2U0"/>
<evidence type="ECO:0000259" key="2">
    <source>
        <dbReference type="PROSITE" id="PS50181"/>
    </source>
</evidence>